<evidence type="ECO:0000313" key="4">
    <source>
        <dbReference type="Proteomes" id="UP001218188"/>
    </source>
</evidence>
<feature type="compositionally biased region" description="Low complexity" evidence="1">
    <location>
        <begin position="82"/>
        <end position="91"/>
    </location>
</feature>
<proteinExistence type="predicted"/>
<dbReference type="SUPFAM" id="SSF55658">
    <property type="entry name" value="L9 N-domain-like"/>
    <property type="match status" value="1"/>
</dbReference>
<dbReference type="InterPro" id="IPR037056">
    <property type="entry name" value="RNase_H1_N_sf"/>
</dbReference>
<sequence>MAFHCNPTYRPSVGHEDIHRHSQTAGLFFYVVSVGYVPGIYTHKKMARDQVNRFSNGRWKKAATHSEAITVWNDLCELYHSHSPSPSYSTSPPSPSVSPSPSPPPSPSSPPPRGLGRGSSPAGSGRGLGTSTRRAARAPNAPTTQYPESQHPSLPVVPRRPALETLHAAAPPRTPPRTARSIPAGASPGPSSSPAPRTTAGRHSARRPSPRPSASIMQVESERNPREWRVGDRLWGIQGTPLVFEDRYAVIDYMFARRLSPAYVMETRNRRKLEAFVEVKEYSRAAGDPEDSE</sequence>
<name>A0AAD6S1W1_9AGAR</name>
<feature type="domain" description="Ribonuclease H1 N-terminal" evidence="2">
    <location>
        <begin position="29"/>
        <end position="68"/>
    </location>
</feature>
<evidence type="ECO:0000313" key="3">
    <source>
        <dbReference type="EMBL" id="KAJ7019711.1"/>
    </source>
</evidence>
<dbReference type="Proteomes" id="UP001218188">
    <property type="component" value="Unassembled WGS sequence"/>
</dbReference>
<protein>
    <recommendedName>
        <fullName evidence="2">Ribonuclease H1 N-terminal domain-containing protein</fullName>
    </recommendedName>
</protein>
<feature type="compositionally biased region" description="Pro residues" evidence="1">
    <location>
        <begin position="92"/>
        <end position="113"/>
    </location>
</feature>
<dbReference type="Pfam" id="PF01693">
    <property type="entry name" value="Cauli_VI"/>
    <property type="match status" value="1"/>
</dbReference>
<evidence type="ECO:0000259" key="2">
    <source>
        <dbReference type="Pfam" id="PF01693"/>
    </source>
</evidence>
<feature type="compositionally biased region" description="Low complexity" evidence="1">
    <location>
        <begin position="118"/>
        <end position="144"/>
    </location>
</feature>
<feature type="compositionally biased region" description="Low complexity" evidence="1">
    <location>
        <begin position="168"/>
        <end position="199"/>
    </location>
</feature>
<reference evidence="3" key="1">
    <citation type="submission" date="2023-03" db="EMBL/GenBank/DDBJ databases">
        <title>Massive genome expansion in bonnet fungi (Mycena s.s.) driven by repeated elements and novel gene families across ecological guilds.</title>
        <authorList>
            <consortium name="Lawrence Berkeley National Laboratory"/>
            <person name="Harder C.B."/>
            <person name="Miyauchi S."/>
            <person name="Viragh M."/>
            <person name="Kuo A."/>
            <person name="Thoen E."/>
            <person name="Andreopoulos B."/>
            <person name="Lu D."/>
            <person name="Skrede I."/>
            <person name="Drula E."/>
            <person name="Henrissat B."/>
            <person name="Morin E."/>
            <person name="Kohler A."/>
            <person name="Barry K."/>
            <person name="LaButti K."/>
            <person name="Morin E."/>
            <person name="Salamov A."/>
            <person name="Lipzen A."/>
            <person name="Mereny Z."/>
            <person name="Hegedus B."/>
            <person name="Baldrian P."/>
            <person name="Stursova M."/>
            <person name="Weitz H."/>
            <person name="Taylor A."/>
            <person name="Grigoriev I.V."/>
            <person name="Nagy L.G."/>
            <person name="Martin F."/>
            <person name="Kauserud H."/>
        </authorList>
    </citation>
    <scope>NUCLEOTIDE SEQUENCE</scope>
    <source>
        <strain evidence="3">CBHHK200</strain>
    </source>
</reference>
<accession>A0AAD6S1W1</accession>
<gene>
    <name evidence="3" type="ORF">C8F04DRAFT_1197421</name>
</gene>
<comment type="caution">
    <text evidence="3">The sequence shown here is derived from an EMBL/GenBank/DDBJ whole genome shotgun (WGS) entry which is preliminary data.</text>
</comment>
<dbReference type="EMBL" id="JARJCM010000285">
    <property type="protein sequence ID" value="KAJ7019711.1"/>
    <property type="molecule type" value="Genomic_DNA"/>
</dbReference>
<keyword evidence="4" id="KW-1185">Reference proteome</keyword>
<feature type="region of interest" description="Disordered" evidence="1">
    <location>
        <begin position="82"/>
        <end position="225"/>
    </location>
</feature>
<organism evidence="3 4">
    <name type="scientific">Mycena alexandri</name>
    <dbReference type="NCBI Taxonomy" id="1745969"/>
    <lineage>
        <taxon>Eukaryota</taxon>
        <taxon>Fungi</taxon>
        <taxon>Dikarya</taxon>
        <taxon>Basidiomycota</taxon>
        <taxon>Agaricomycotina</taxon>
        <taxon>Agaricomycetes</taxon>
        <taxon>Agaricomycetidae</taxon>
        <taxon>Agaricales</taxon>
        <taxon>Marasmiineae</taxon>
        <taxon>Mycenaceae</taxon>
        <taxon>Mycena</taxon>
    </lineage>
</organism>
<dbReference type="Gene3D" id="3.40.970.10">
    <property type="entry name" value="Ribonuclease H1, N-terminal domain"/>
    <property type="match status" value="1"/>
</dbReference>
<evidence type="ECO:0000256" key="1">
    <source>
        <dbReference type="SAM" id="MobiDB-lite"/>
    </source>
</evidence>
<dbReference type="AlphaFoldDB" id="A0AAD6S1W1"/>
<dbReference type="InterPro" id="IPR009027">
    <property type="entry name" value="Ribosomal_bL9/RNase_H1_N"/>
</dbReference>
<dbReference type="InterPro" id="IPR011320">
    <property type="entry name" value="RNase_H1_N"/>
</dbReference>